<sequence length="260" mass="28770">MSSNRKAKFSTARFAIEPDVLSNVTHVPHGIGTNHLKTNYNSFALLSFRSTYIFSLMSIILGITFMICFSAPTALVISDPSVPMTNFVYPDGVLLPKFTTVPAYQTAFEALLAYHIPHKFRRTNPVRFLAGDDPSWCFHGTNGTIAIALAQPVLPSHVIIRRDRFGFLGELPRTIMVWGLVAGEADFYRLSQVSPHPLMLEKDGHVFAHIATADYQVHSSHAFRVDEHIIAANIKFPIFLVSSQNGGGRVTCIGTIQIRG</sequence>
<reference evidence="1 2" key="1">
    <citation type="journal article" date="2019" name="Nat. Ecol. Evol.">
        <title>Megaphylogeny resolves global patterns of mushroom evolution.</title>
        <authorList>
            <person name="Varga T."/>
            <person name="Krizsan K."/>
            <person name="Foldi C."/>
            <person name="Dima B."/>
            <person name="Sanchez-Garcia M."/>
            <person name="Sanchez-Ramirez S."/>
            <person name="Szollosi G.J."/>
            <person name="Szarkandi J.G."/>
            <person name="Papp V."/>
            <person name="Albert L."/>
            <person name="Andreopoulos W."/>
            <person name="Angelini C."/>
            <person name="Antonin V."/>
            <person name="Barry K.W."/>
            <person name="Bougher N.L."/>
            <person name="Buchanan P."/>
            <person name="Buyck B."/>
            <person name="Bense V."/>
            <person name="Catcheside P."/>
            <person name="Chovatia M."/>
            <person name="Cooper J."/>
            <person name="Damon W."/>
            <person name="Desjardin D."/>
            <person name="Finy P."/>
            <person name="Geml J."/>
            <person name="Haridas S."/>
            <person name="Hughes K."/>
            <person name="Justo A."/>
            <person name="Karasinski D."/>
            <person name="Kautmanova I."/>
            <person name="Kiss B."/>
            <person name="Kocsube S."/>
            <person name="Kotiranta H."/>
            <person name="LaButti K.M."/>
            <person name="Lechner B.E."/>
            <person name="Liimatainen K."/>
            <person name="Lipzen A."/>
            <person name="Lukacs Z."/>
            <person name="Mihaltcheva S."/>
            <person name="Morgado L.N."/>
            <person name="Niskanen T."/>
            <person name="Noordeloos M.E."/>
            <person name="Ohm R.A."/>
            <person name="Ortiz-Santana B."/>
            <person name="Ovrebo C."/>
            <person name="Racz N."/>
            <person name="Riley R."/>
            <person name="Savchenko A."/>
            <person name="Shiryaev A."/>
            <person name="Soop K."/>
            <person name="Spirin V."/>
            <person name="Szebenyi C."/>
            <person name="Tomsovsky M."/>
            <person name="Tulloss R.E."/>
            <person name="Uehling J."/>
            <person name="Grigoriev I.V."/>
            <person name="Vagvolgyi C."/>
            <person name="Papp T."/>
            <person name="Martin F.M."/>
            <person name="Miettinen O."/>
            <person name="Hibbett D.S."/>
            <person name="Nagy L.G."/>
        </authorList>
    </citation>
    <scope>NUCLEOTIDE SEQUENCE [LARGE SCALE GENOMIC DNA]</scope>
    <source>
        <strain evidence="1 2">NL-1719</strain>
    </source>
</reference>
<accession>A0ACD2ZZR1</accession>
<protein>
    <submittedName>
        <fullName evidence="1">Uncharacterized protein</fullName>
    </submittedName>
</protein>
<evidence type="ECO:0000313" key="2">
    <source>
        <dbReference type="Proteomes" id="UP000308600"/>
    </source>
</evidence>
<organism evidence="1 2">
    <name type="scientific">Pluteus cervinus</name>
    <dbReference type="NCBI Taxonomy" id="181527"/>
    <lineage>
        <taxon>Eukaryota</taxon>
        <taxon>Fungi</taxon>
        <taxon>Dikarya</taxon>
        <taxon>Basidiomycota</taxon>
        <taxon>Agaricomycotina</taxon>
        <taxon>Agaricomycetes</taxon>
        <taxon>Agaricomycetidae</taxon>
        <taxon>Agaricales</taxon>
        <taxon>Pluteineae</taxon>
        <taxon>Pluteaceae</taxon>
        <taxon>Pluteus</taxon>
    </lineage>
</organism>
<evidence type="ECO:0000313" key="1">
    <source>
        <dbReference type="EMBL" id="TFK58670.1"/>
    </source>
</evidence>
<keyword evidence="2" id="KW-1185">Reference proteome</keyword>
<name>A0ACD2ZZR1_9AGAR</name>
<dbReference type="Proteomes" id="UP000308600">
    <property type="component" value="Unassembled WGS sequence"/>
</dbReference>
<dbReference type="EMBL" id="ML209245">
    <property type="protein sequence ID" value="TFK58670.1"/>
    <property type="molecule type" value="Genomic_DNA"/>
</dbReference>
<gene>
    <name evidence="1" type="ORF">BDN72DRAFT_906521</name>
</gene>
<proteinExistence type="predicted"/>